<reference evidence="1" key="1">
    <citation type="submission" date="2019-08" db="EMBL/GenBank/DDBJ databases">
        <title>The genome of the North American firefly Photinus pyralis.</title>
        <authorList>
            <consortium name="Photinus pyralis genome working group"/>
            <person name="Fallon T.R."/>
            <person name="Sander Lower S.E."/>
            <person name="Weng J.-K."/>
        </authorList>
    </citation>
    <scope>NUCLEOTIDE SEQUENCE</scope>
    <source>
        <strain evidence="1">TRF0915ILg1</strain>
        <tissue evidence="1">Whole body</tissue>
    </source>
</reference>
<evidence type="ECO:0000313" key="1">
    <source>
        <dbReference type="EMBL" id="KAF2885020.1"/>
    </source>
</evidence>
<proteinExistence type="predicted"/>
<organism evidence="1 2">
    <name type="scientific">Ignelater luminosus</name>
    <name type="common">Cucubano</name>
    <name type="synonym">Pyrophorus luminosus</name>
    <dbReference type="NCBI Taxonomy" id="2038154"/>
    <lineage>
        <taxon>Eukaryota</taxon>
        <taxon>Metazoa</taxon>
        <taxon>Ecdysozoa</taxon>
        <taxon>Arthropoda</taxon>
        <taxon>Hexapoda</taxon>
        <taxon>Insecta</taxon>
        <taxon>Pterygota</taxon>
        <taxon>Neoptera</taxon>
        <taxon>Endopterygota</taxon>
        <taxon>Coleoptera</taxon>
        <taxon>Polyphaga</taxon>
        <taxon>Elateriformia</taxon>
        <taxon>Elateroidea</taxon>
        <taxon>Elateridae</taxon>
        <taxon>Agrypninae</taxon>
        <taxon>Pyrophorini</taxon>
        <taxon>Ignelater</taxon>
    </lineage>
</organism>
<dbReference type="Proteomes" id="UP000801492">
    <property type="component" value="Unassembled WGS sequence"/>
</dbReference>
<dbReference type="OrthoDB" id="6743133at2759"/>
<comment type="caution">
    <text evidence="1">The sequence shown here is derived from an EMBL/GenBank/DDBJ whole genome shotgun (WGS) entry which is preliminary data.</text>
</comment>
<dbReference type="AlphaFoldDB" id="A0A8K0CCP9"/>
<name>A0A8K0CCP9_IGNLU</name>
<protein>
    <submittedName>
        <fullName evidence="1">Uncharacterized protein</fullName>
    </submittedName>
</protein>
<gene>
    <name evidence="1" type="ORF">ILUMI_21136</name>
</gene>
<sequence length="119" mass="13739">MYKASTTAWSKAWLQKNNIPYEDNAMNIESVWDIANTYYNKHIGRDGGGMAKAVAMWKEALEQITPATWQNCISHTKKIITEWWEREVCFDKEDVKTLIINLNDDSSSDDDDMQSNVSE</sequence>
<dbReference type="EMBL" id="VTPC01090042">
    <property type="protein sequence ID" value="KAF2885020.1"/>
    <property type="molecule type" value="Genomic_DNA"/>
</dbReference>
<evidence type="ECO:0000313" key="2">
    <source>
        <dbReference type="Proteomes" id="UP000801492"/>
    </source>
</evidence>
<keyword evidence="2" id="KW-1185">Reference proteome</keyword>
<accession>A0A8K0CCP9</accession>